<reference evidence="5" key="1">
    <citation type="submission" date="2020-10" db="EMBL/GenBank/DDBJ databases">
        <authorList>
            <person name="Gilroy R."/>
        </authorList>
    </citation>
    <scope>NUCLEOTIDE SEQUENCE</scope>
    <source>
        <strain evidence="5">B2-22910</strain>
    </source>
</reference>
<evidence type="ECO:0000313" key="5">
    <source>
        <dbReference type="EMBL" id="MBO8471973.1"/>
    </source>
</evidence>
<feature type="domain" description="ABC transporter" evidence="4">
    <location>
        <begin position="2"/>
        <end position="229"/>
    </location>
</feature>
<evidence type="ECO:0000256" key="2">
    <source>
        <dbReference type="ARBA" id="ARBA00022741"/>
    </source>
</evidence>
<proteinExistence type="predicted"/>
<dbReference type="PANTHER" id="PTHR42939">
    <property type="entry name" value="ABC TRANSPORTER ATP-BINDING PROTEIN ALBC-RELATED"/>
    <property type="match status" value="1"/>
</dbReference>
<dbReference type="PROSITE" id="PS50893">
    <property type="entry name" value="ABC_TRANSPORTER_2"/>
    <property type="match status" value="1"/>
</dbReference>
<organism evidence="5 6">
    <name type="scientific">Candidatus Cryptobacteroides faecavium</name>
    <dbReference type="NCBI Taxonomy" id="2840762"/>
    <lineage>
        <taxon>Bacteria</taxon>
        <taxon>Pseudomonadati</taxon>
        <taxon>Bacteroidota</taxon>
        <taxon>Bacteroidia</taxon>
        <taxon>Bacteroidales</taxon>
        <taxon>Candidatus Cryptobacteroides</taxon>
    </lineage>
</organism>
<dbReference type="InterPro" id="IPR027417">
    <property type="entry name" value="P-loop_NTPase"/>
</dbReference>
<evidence type="ECO:0000256" key="3">
    <source>
        <dbReference type="ARBA" id="ARBA00022840"/>
    </source>
</evidence>
<keyword evidence="2" id="KW-0547">Nucleotide-binding</keyword>
<dbReference type="SUPFAM" id="SSF52540">
    <property type="entry name" value="P-loop containing nucleoside triphosphate hydrolases"/>
    <property type="match status" value="1"/>
</dbReference>
<comment type="caution">
    <text evidence="5">The sequence shown here is derived from an EMBL/GenBank/DDBJ whole genome shotgun (WGS) entry which is preliminary data.</text>
</comment>
<keyword evidence="1" id="KW-0813">Transport</keyword>
<dbReference type="AlphaFoldDB" id="A0A9D9IHN3"/>
<dbReference type="GO" id="GO:0016887">
    <property type="term" value="F:ATP hydrolysis activity"/>
    <property type="evidence" value="ECO:0007669"/>
    <property type="project" value="InterPro"/>
</dbReference>
<keyword evidence="3 5" id="KW-0067">ATP-binding</keyword>
<dbReference type="SMART" id="SM00382">
    <property type="entry name" value="AAA"/>
    <property type="match status" value="1"/>
</dbReference>
<evidence type="ECO:0000256" key="1">
    <source>
        <dbReference type="ARBA" id="ARBA00022448"/>
    </source>
</evidence>
<protein>
    <submittedName>
        <fullName evidence="5">ABC transporter ATP-binding protein</fullName>
    </submittedName>
</protein>
<dbReference type="EMBL" id="JADIMB010000138">
    <property type="protein sequence ID" value="MBO8471973.1"/>
    <property type="molecule type" value="Genomic_DNA"/>
</dbReference>
<name>A0A9D9IHN3_9BACT</name>
<dbReference type="InterPro" id="IPR003593">
    <property type="entry name" value="AAA+_ATPase"/>
</dbReference>
<dbReference type="PANTHER" id="PTHR42939:SF1">
    <property type="entry name" value="ABC TRANSPORTER ATP-BINDING PROTEIN ALBC-RELATED"/>
    <property type="match status" value="1"/>
</dbReference>
<dbReference type="Proteomes" id="UP000823603">
    <property type="component" value="Unassembled WGS sequence"/>
</dbReference>
<dbReference type="GO" id="GO:0005524">
    <property type="term" value="F:ATP binding"/>
    <property type="evidence" value="ECO:0007669"/>
    <property type="project" value="UniProtKB-KW"/>
</dbReference>
<evidence type="ECO:0000259" key="4">
    <source>
        <dbReference type="PROSITE" id="PS50893"/>
    </source>
</evidence>
<dbReference type="InterPro" id="IPR003439">
    <property type="entry name" value="ABC_transporter-like_ATP-bd"/>
</dbReference>
<dbReference type="InterPro" id="IPR051782">
    <property type="entry name" value="ABC_Transporter_VariousFunc"/>
</dbReference>
<accession>A0A9D9IHN3</accession>
<gene>
    <name evidence="5" type="ORF">IAB82_09330</name>
</gene>
<dbReference type="Pfam" id="PF00005">
    <property type="entry name" value="ABC_tran"/>
    <property type="match status" value="1"/>
</dbReference>
<dbReference type="Gene3D" id="3.40.50.300">
    <property type="entry name" value="P-loop containing nucleotide triphosphate hydrolases"/>
    <property type="match status" value="1"/>
</dbReference>
<reference evidence="5" key="2">
    <citation type="journal article" date="2021" name="PeerJ">
        <title>Extensive microbial diversity within the chicken gut microbiome revealed by metagenomics and culture.</title>
        <authorList>
            <person name="Gilroy R."/>
            <person name="Ravi A."/>
            <person name="Getino M."/>
            <person name="Pursley I."/>
            <person name="Horton D.L."/>
            <person name="Alikhan N.F."/>
            <person name="Baker D."/>
            <person name="Gharbi K."/>
            <person name="Hall N."/>
            <person name="Watson M."/>
            <person name="Adriaenssens E.M."/>
            <person name="Foster-Nyarko E."/>
            <person name="Jarju S."/>
            <person name="Secka A."/>
            <person name="Antonio M."/>
            <person name="Oren A."/>
            <person name="Chaudhuri R.R."/>
            <person name="La Ragione R."/>
            <person name="Hildebrand F."/>
            <person name="Pallen M.J."/>
        </authorList>
    </citation>
    <scope>NUCLEOTIDE SEQUENCE</scope>
    <source>
        <strain evidence="5">B2-22910</strain>
    </source>
</reference>
<evidence type="ECO:0000313" key="6">
    <source>
        <dbReference type="Proteomes" id="UP000823603"/>
    </source>
</evidence>
<sequence length="270" mass="29957">MIELSNVTYWYEPGKDVIQNISATIRDGRIYGLFGLNGSGKTTLLKLMTGLLFPKEGKILCEGDDTTLRKADTLADIAFMPAEFELKSSESIRKYVSLNSVFYPLFSRQVLEDCLDAFGINTPDTALGKLSLGQKHKFMLAFILSLGTKSIFLDEPLNGMDLPSRTTFRKLIARHLREDQSMVISTHVMTDVSKIVSDVLIVRNDGTLFCDSTVNLSQRYSYGISDTDSGAVYAENCAEGYRVLRMNGGFPESEIPMDILFNAVIKGAVK</sequence>